<feature type="region of interest" description="Disordered" evidence="1">
    <location>
        <begin position="133"/>
        <end position="159"/>
    </location>
</feature>
<sequence>MVMDVSFSNEFCYMSATSFSQDMCFYSAPTSPSRLKLRAVSPFGSQTGPTTPRATTHEDANFNVDEFEFETSRRFNVSFSELDTETNRKDHENQQEKHRLCGGDSLQIMAFADELFCDGKVLPLMQLPPLKLPPRLHQTGDGSSVSTHSSTLTSPRSPGSVLRLRFSRHSLWNDDFDPFMVALEKVREEKRGKPMARHGLRRTRSLSPFRGFNHKSDKNVKASKSSQQPESRCCDTPQLVCELDKGSLKQVPGRIDVLSESKGLVFARQVRQVGASNETTLERTSVSKVAVETKKDERKRGGFWTWNKKRENIKKFLFGNMGKDCTHHKLEDKMEAQETVPLVRKLDMKSVTSIESTQWNKDLRTGELTKMRLVCHKPLPRFFLCLGSEGGKVK</sequence>
<dbReference type="AlphaFoldDB" id="A0ABD1L049"/>
<dbReference type="EMBL" id="JBGMDY010000011">
    <property type="protein sequence ID" value="KAL2316892.1"/>
    <property type="molecule type" value="Genomic_DNA"/>
</dbReference>
<comment type="caution">
    <text evidence="2">The sequence shown here is derived from an EMBL/GenBank/DDBJ whole genome shotgun (WGS) entry which is preliminary data.</text>
</comment>
<feature type="compositionally biased region" description="Basic residues" evidence="1">
    <location>
        <begin position="193"/>
        <end position="204"/>
    </location>
</feature>
<dbReference type="Proteomes" id="UP001603857">
    <property type="component" value="Unassembled WGS sequence"/>
</dbReference>
<evidence type="ECO:0000313" key="2">
    <source>
        <dbReference type="EMBL" id="KAL2316892.1"/>
    </source>
</evidence>
<feature type="region of interest" description="Disordered" evidence="1">
    <location>
        <begin position="189"/>
        <end position="232"/>
    </location>
</feature>
<proteinExistence type="predicted"/>
<gene>
    <name evidence="2" type="ORF">Fmac_030768</name>
</gene>
<feature type="compositionally biased region" description="Low complexity" evidence="1">
    <location>
        <begin position="143"/>
        <end position="154"/>
    </location>
</feature>
<evidence type="ECO:0000313" key="3">
    <source>
        <dbReference type="Proteomes" id="UP001603857"/>
    </source>
</evidence>
<feature type="region of interest" description="Disordered" evidence="1">
    <location>
        <begin position="41"/>
        <end position="61"/>
    </location>
</feature>
<dbReference type="InterPro" id="IPR012442">
    <property type="entry name" value="DUF1645_plant"/>
</dbReference>
<name>A0ABD1L049_9FABA</name>
<reference evidence="2 3" key="1">
    <citation type="submission" date="2024-08" db="EMBL/GenBank/DDBJ databases">
        <title>Insights into the chromosomal genome structure of Flemingia macrophylla.</title>
        <authorList>
            <person name="Ding Y."/>
            <person name="Zhao Y."/>
            <person name="Bi W."/>
            <person name="Wu M."/>
            <person name="Zhao G."/>
            <person name="Gong Y."/>
            <person name="Li W."/>
            <person name="Zhang P."/>
        </authorList>
    </citation>
    <scope>NUCLEOTIDE SEQUENCE [LARGE SCALE GENOMIC DNA]</scope>
    <source>
        <strain evidence="2">DYQJB</strain>
        <tissue evidence="2">Leaf</tissue>
    </source>
</reference>
<organism evidence="2 3">
    <name type="scientific">Flemingia macrophylla</name>
    <dbReference type="NCBI Taxonomy" id="520843"/>
    <lineage>
        <taxon>Eukaryota</taxon>
        <taxon>Viridiplantae</taxon>
        <taxon>Streptophyta</taxon>
        <taxon>Embryophyta</taxon>
        <taxon>Tracheophyta</taxon>
        <taxon>Spermatophyta</taxon>
        <taxon>Magnoliopsida</taxon>
        <taxon>eudicotyledons</taxon>
        <taxon>Gunneridae</taxon>
        <taxon>Pentapetalae</taxon>
        <taxon>rosids</taxon>
        <taxon>fabids</taxon>
        <taxon>Fabales</taxon>
        <taxon>Fabaceae</taxon>
        <taxon>Papilionoideae</taxon>
        <taxon>50 kb inversion clade</taxon>
        <taxon>NPAAA clade</taxon>
        <taxon>indigoferoid/millettioid clade</taxon>
        <taxon>Phaseoleae</taxon>
        <taxon>Flemingia</taxon>
    </lineage>
</organism>
<accession>A0ABD1L049</accession>
<protein>
    <submittedName>
        <fullName evidence="2">Uncharacterized protein</fullName>
    </submittedName>
</protein>
<evidence type="ECO:0000256" key="1">
    <source>
        <dbReference type="SAM" id="MobiDB-lite"/>
    </source>
</evidence>
<dbReference type="Pfam" id="PF07816">
    <property type="entry name" value="DUF1645"/>
    <property type="match status" value="1"/>
</dbReference>
<keyword evidence="3" id="KW-1185">Reference proteome</keyword>
<feature type="compositionally biased region" description="Polar residues" evidence="1">
    <location>
        <begin position="43"/>
        <end position="54"/>
    </location>
</feature>